<keyword evidence="3" id="KW-1185">Reference proteome</keyword>
<dbReference type="Proteomes" id="UP000024635">
    <property type="component" value="Unassembled WGS sequence"/>
</dbReference>
<name>A0A016UD82_9BILA</name>
<dbReference type="EMBL" id="JARK01001381">
    <property type="protein sequence ID" value="EYC13090.1"/>
    <property type="molecule type" value="Genomic_DNA"/>
</dbReference>
<evidence type="ECO:0000313" key="3">
    <source>
        <dbReference type="Proteomes" id="UP000024635"/>
    </source>
</evidence>
<protein>
    <submittedName>
        <fullName evidence="2">Uncharacterized protein</fullName>
    </submittedName>
</protein>
<dbReference type="AlphaFoldDB" id="A0A016UD82"/>
<comment type="caution">
    <text evidence="2">The sequence shown here is derived from an EMBL/GenBank/DDBJ whole genome shotgun (WGS) entry which is preliminary data.</text>
</comment>
<organism evidence="2 3">
    <name type="scientific">Ancylostoma ceylanicum</name>
    <dbReference type="NCBI Taxonomy" id="53326"/>
    <lineage>
        <taxon>Eukaryota</taxon>
        <taxon>Metazoa</taxon>
        <taxon>Ecdysozoa</taxon>
        <taxon>Nematoda</taxon>
        <taxon>Chromadorea</taxon>
        <taxon>Rhabditida</taxon>
        <taxon>Rhabditina</taxon>
        <taxon>Rhabditomorpha</taxon>
        <taxon>Strongyloidea</taxon>
        <taxon>Ancylostomatidae</taxon>
        <taxon>Ancylostomatinae</taxon>
        <taxon>Ancylostoma</taxon>
    </lineage>
</organism>
<feature type="region of interest" description="Disordered" evidence="1">
    <location>
        <begin position="1"/>
        <end position="21"/>
    </location>
</feature>
<reference evidence="3" key="1">
    <citation type="journal article" date="2015" name="Nat. Genet.">
        <title>The genome and transcriptome of the zoonotic hookworm Ancylostoma ceylanicum identify infection-specific gene families.</title>
        <authorList>
            <person name="Schwarz E.M."/>
            <person name="Hu Y."/>
            <person name="Antoshechkin I."/>
            <person name="Miller M.M."/>
            <person name="Sternberg P.W."/>
            <person name="Aroian R.V."/>
        </authorList>
    </citation>
    <scope>NUCLEOTIDE SEQUENCE</scope>
    <source>
        <strain evidence="3">HY135</strain>
    </source>
</reference>
<sequence length="110" mass="12236">MFSPEEASTSSTCPTYKPDPYLNRIKPVPPFENIPNSFGRYRTGPCSRPGPSLIPACPPTSLWKRNAIIMTLCLSISLGISLAYSGAQAYDQLDVYLSDLRDQRSFDPYL</sequence>
<gene>
    <name evidence="2" type="primary">Acey_s0045.g1261</name>
    <name evidence="2" type="ORF">Y032_0045g1261</name>
</gene>
<proteinExistence type="predicted"/>
<accession>A0A016UD82</accession>
<dbReference type="OrthoDB" id="191139at2759"/>
<evidence type="ECO:0000313" key="2">
    <source>
        <dbReference type="EMBL" id="EYC13090.1"/>
    </source>
</evidence>
<feature type="compositionally biased region" description="Polar residues" evidence="1">
    <location>
        <begin position="1"/>
        <end position="14"/>
    </location>
</feature>
<evidence type="ECO:0000256" key="1">
    <source>
        <dbReference type="SAM" id="MobiDB-lite"/>
    </source>
</evidence>